<dbReference type="AlphaFoldDB" id="A0A2U1FHD5"/>
<evidence type="ECO:0000313" key="2">
    <source>
        <dbReference type="Proteomes" id="UP000245462"/>
    </source>
</evidence>
<dbReference type="Proteomes" id="UP000245462">
    <property type="component" value="Unassembled WGS sequence"/>
</dbReference>
<dbReference type="EMBL" id="QEKY01000006">
    <property type="protein sequence ID" value="PVZ11604.1"/>
    <property type="molecule type" value="Genomic_DNA"/>
</dbReference>
<gene>
    <name evidence="1" type="ORF">C7382_10666</name>
</gene>
<proteinExistence type="predicted"/>
<protein>
    <submittedName>
        <fullName evidence="1">Uncharacterized protein</fullName>
    </submittedName>
</protein>
<keyword evidence="2" id="KW-1185">Reference proteome</keyword>
<reference evidence="1 2" key="1">
    <citation type="submission" date="2018-04" db="EMBL/GenBank/DDBJ databases">
        <title>Genomic Encyclopedia of Type Strains, Phase IV (KMG-IV): sequencing the most valuable type-strain genomes for metagenomic binning, comparative biology and taxonomic classification.</title>
        <authorList>
            <person name="Goeker M."/>
        </authorList>
    </citation>
    <scope>NUCLEOTIDE SEQUENCE [LARGE SCALE GENOMIC DNA]</scope>
    <source>
        <strain evidence="1 2">DSM 28520</strain>
    </source>
</reference>
<name>A0A2U1FHD5_9PORP</name>
<comment type="caution">
    <text evidence="1">The sequence shown here is derived from an EMBL/GenBank/DDBJ whole genome shotgun (WGS) entry which is preliminary data.</text>
</comment>
<organism evidence="1 2">
    <name type="scientific">Porphyromonas loveana</name>
    <dbReference type="NCBI Taxonomy" id="1884669"/>
    <lineage>
        <taxon>Bacteria</taxon>
        <taxon>Pseudomonadati</taxon>
        <taxon>Bacteroidota</taxon>
        <taxon>Bacteroidia</taxon>
        <taxon>Bacteroidales</taxon>
        <taxon>Porphyromonadaceae</taxon>
        <taxon>Porphyromonas</taxon>
    </lineage>
</organism>
<evidence type="ECO:0000313" key="1">
    <source>
        <dbReference type="EMBL" id="PVZ11604.1"/>
    </source>
</evidence>
<sequence length="32" mass="3625">MLTGFVINRSQQWGSNFIISLYGKAFLIPIPL</sequence>
<accession>A0A2U1FHD5</accession>